<dbReference type="InterPro" id="IPR037883">
    <property type="entry name" value="Knr4/Smi1-like_sf"/>
</dbReference>
<dbReference type="Pfam" id="PF09346">
    <property type="entry name" value="SMI1_KNR4"/>
    <property type="match status" value="1"/>
</dbReference>
<evidence type="ECO:0000256" key="1">
    <source>
        <dbReference type="ARBA" id="ARBA00001947"/>
    </source>
</evidence>
<keyword evidence="15" id="KW-1185">Reference proteome</keyword>
<dbReference type="SMART" id="SM00860">
    <property type="entry name" value="SMI1_KNR4"/>
    <property type="match status" value="1"/>
</dbReference>
<evidence type="ECO:0000313" key="15">
    <source>
        <dbReference type="Proteomes" id="UP001064632"/>
    </source>
</evidence>
<feature type="transmembrane region" description="Helical" evidence="12">
    <location>
        <begin position="363"/>
        <end position="380"/>
    </location>
</feature>
<feature type="transmembrane region" description="Helical" evidence="12">
    <location>
        <begin position="281"/>
        <end position="300"/>
    </location>
</feature>
<keyword evidence="7" id="KW-0378">Hydrolase</keyword>
<dbReference type="InterPro" id="IPR008915">
    <property type="entry name" value="Peptidase_M50"/>
</dbReference>
<feature type="transmembrane region" description="Helical" evidence="12">
    <location>
        <begin position="407"/>
        <end position="435"/>
    </location>
</feature>
<protein>
    <recommendedName>
        <fullName evidence="13">Knr4/Smi1-like domain-containing protein</fullName>
    </recommendedName>
</protein>
<feature type="domain" description="Knr4/Smi1-like" evidence="13">
    <location>
        <begin position="591"/>
        <end position="726"/>
    </location>
</feature>
<evidence type="ECO:0000256" key="5">
    <source>
        <dbReference type="ARBA" id="ARBA00022692"/>
    </source>
</evidence>
<dbReference type="RefSeq" id="WP_261695785.1">
    <property type="nucleotide sequence ID" value="NZ_CP104694.1"/>
</dbReference>
<comment type="similarity">
    <text evidence="3">Belongs to the peptidase M50B family.</text>
</comment>
<dbReference type="InterPro" id="IPR018958">
    <property type="entry name" value="Knr4/Smi1-like_dom"/>
</dbReference>
<comment type="subcellular location">
    <subcellularLocation>
        <location evidence="2">Membrane</location>
        <topology evidence="2">Multi-pass membrane protein</topology>
    </subcellularLocation>
</comment>
<proteinExistence type="inferred from homology"/>
<feature type="transmembrane region" description="Helical" evidence="12">
    <location>
        <begin position="333"/>
        <end position="356"/>
    </location>
</feature>
<evidence type="ECO:0000313" key="14">
    <source>
        <dbReference type="EMBL" id="UXI68826.1"/>
    </source>
</evidence>
<dbReference type="PANTHER" id="PTHR39188">
    <property type="entry name" value="MEMBRANE-ASSOCIATED ZINC METALLOPROTEASE M50B"/>
    <property type="match status" value="1"/>
</dbReference>
<evidence type="ECO:0000256" key="8">
    <source>
        <dbReference type="ARBA" id="ARBA00022833"/>
    </source>
</evidence>
<evidence type="ECO:0000256" key="7">
    <source>
        <dbReference type="ARBA" id="ARBA00022801"/>
    </source>
</evidence>
<keyword evidence="8" id="KW-0862">Zinc</keyword>
<keyword evidence="11 12" id="KW-0472">Membrane</keyword>
<accession>A0ABY6BFM4</accession>
<comment type="cofactor">
    <cofactor evidence="1">
        <name>Zn(2+)</name>
        <dbReference type="ChEBI" id="CHEBI:29105"/>
    </cofactor>
</comment>
<dbReference type="SUPFAM" id="SSF160631">
    <property type="entry name" value="SMI1/KNR4-like"/>
    <property type="match status" value="1"/>
</dbReference>
<evidence type="ECO:0000256" key="12">
    <source>
        <dbReference type="SAM" id="Phobius"/>
    </source>
</evidence>
<evidence type="ECO:0000256" key="11">
    <source>
        <dbReference type="ARBA" id="ARBA00023136"/>
    </source>
</evidence>
<evidence type="ECO:0000256" key="2">
    <source>
        <dbReference type="ARBA" id="ARBA00004141"/>
    </source>
</evidence>
<dbReference type="EMBL" id="CP104694">
    <property type="protein sequence ID" value="UXI68826.1"/>
    <property type="molecule type" value="Genomic_DNA"/>
</dbReference>
<evidence type="ECO:0000256" key="3">
    <source>
        <dbReference type="ARBA" id="ARBA00007931"/>
    </source>
</evidence>
<keyword evidence="4" id="KW-0645">Protease</keyword>
<dbReference type="Proteomes" id="UP001064632">
    <property type="component" value="Chromosome"/>
</dbReference>
<dbReference type="PANTHER" id="PTHR39188:SF3">
    <property type="entry name" value="STAGE IV SPORULATION PROTEIN FB"/>
    <property type="match status" value="1"/>
</dbReference>
<evidence type="ECO:0000256" key="9">
    <source>
        <dbReference type="ARBA" id="ARBA00022989"/>
    </source>
</evidence>
<dbReference type="CDD" id="cd06160">
    <property type="entry name" value="S2P-M50_like_2"/>
    <property type="match status" value="1"/>
</dbReference>
<evidence type="ECO:0000259" key="13">
    <source>
        <dbReference type="SMART" id="SM00860"/>
    </source>
</evidence>
<dbReference type="Pfam" id="PF02163">
    <property type="entry name" value="Peptidase_M50"/>
    <property type="match status" value="1"/>
</dbReference>
<sequence length="925" mass="100925">MFDVLALVCAIVLVIGLQILRNLLATVFPPLQGRRVNAATPPEAMADLHAIYGERLRALGFEGPLWYLITQPEPSGSPVNFLAAVYRNRAHGDTAWLLPPTLGNNPNLLNLTFASWLADGRLARTQSFDVFYESFQTTSFLAQTVATAEPGDVLALHRRWVQGLGTVAADPVCDGAIDAIVGWAGERHWREAVQEKKLRCDADGFARLPFPAAVRLLLRVVRAPKPKPPVEPVPAARLAYLAGALERNQERPVPAWAQVGLFVFSVALFMAAGGWLWGMRFAVLLCAVVAFHELGHYLAMRVFGYRNVQMYALPLVGGVTVGIEAKPNAVHRAWMSLMGPLPGIVLGWILLYVGYFGGVDGEVASWITGAAWMLLAVNYLNVLPVPPLDGAHVVQALLPASAVRLQAIFIGMASIGGAALVVALGMPYLAIIALLQLPHAWTRLQMGRVLRQLRTEPRVQAPQARPLRLRHIFHSYETHVGPTPRATQRITWAIETLRHLDLPRMSWGHRIVLSGVYGVLLMGPILAGAGWLLFGAQLAAAMPNEKELQAMAEKQKAQHDALTAVAMRQPFGEILRAVATANDAAAPFPEPATPELIAAAEQELGVVLPEELKALYRVANGVPTLGLLPIEQLKRVRDVDWLKPADYAYEGKISLYSASSEEDASDLSIAPGQLAGWIYLGRPLEENDSAIVYDVAPTSVIPGIRLVELFSESPSASPGVAQWVRERWIAHQQAETWAKERALNVDLTRKALSQKSAVEMLEMLDQNSPLARLVLPVQTKQVADAGAIALTQQRLGLALPDDLQAVLLQDNARPHLHLLPVDQFVRVRELPEVVRTAMSDHLTVETPGEAAPLATLDLILDCVAISGAEDSGFVQAVSLVWCPAAPAAQQFRGIWRREDYVDFTDYVRATTATILVAQGRGERLY</sequence>
<name>A0ABY6BFM4_9GAMM</name>
<keyword evidence="6" id="KW-0479">Metal-binding</keyword>
<feature type="transmembrane region" description="Helical" evidence="12">
    <location>
        <begin position="255"/>
        <end position="276"/>
    </location>
</feature>
<keyword evidence="5 12" id="KW-0812">Transmembrane</keyword>
<evidence type="ECO:0000256" key="10">
    <source>
        <dbReference type="ARBA" id="ARBA00023049"/>
    </source>
</evidence>
<evidence type="ECO:0000256" key="6">
    <source>
        <dbReference type="ARBA" id="ARBA00022723"/>
    </source>
</evidence>
<keyword evidence="9 12" id="KW-1133">Transmembrane helix</keyword>
<gene>
    <name evidence="14" type="ORF">N4264_03995</name>
</gene>
<evidence type="ECO:0000256" key="4">
    <source>
        <dbReference type="ARBA" id="ARBA00022670"/>
    </source>
</evidence>
<organism evidence="14 15">
    <name type="scientific">Tahibacter amnicola</name>
    <dbReference type="NCBI Taxonomy" id="2976241"/>
    <lineage>
        <taxon>Bacteria</taxon>
        <taxon>Pseudomonadati</taxon>
        <taxon>Pseudomonadota</taxon>
        <taxon>Gammaproteobacteria</taxon>
        <taxon>Lysobacterales</taxon>
        <taxon>Rhodanobacteraceae</taxon>
        <taxon>Tahibacter</taxon>
    </lineage>
</organism>
<keyword evidence="10" id="KW-0482">Metalloprotease</keyword>
<feature type="transmembrane region" description="Helical" evidence="12">
    <location>
        <begin position="511"/>
        <end position="534"/>
    </location>
</feature>
<reference evidence="14" key="1">
    <citation type="submission" date="2022-09" db="EMBL/GenBank/DDBJ databases">
        <title>Tahibacter sp. nov., isolated from a fresh water.</title>
        <authorList>
            <person name="Baek J.H."/>
            <person name="Lee J.K."/>
            <person name="Kim J.M."/>
            <person name="Jeon C.O."/>
        </authorList>
    </citation>
    <scope>NUCLEOTIDE SEQUENCE</scope>
    <source>
        <strain evidence="14">W38</strain>
    </source>
</reference>